<proteinExistence type="predicted"/>
<dbReference type="Proteomes" id="UP001153332">
    <property type="component" value="Unassembled WGS sequence"/>
</dbReference>
<reference evidence="1" key="1">
    <citation type="submission" date="2022-12" db="EMBL/GenBank/DDBJ databases">
        <title>Genome Sequence of Lasiodiplodia mahajangana.</title>
        <authorList>
            <person name="Buettner E."/>
        </authorList>
    </citation>
    <scope>NUCLEOTIDE SEQUENCE</scope>
    <source>
        <strain evidence="1">VT137</strain>
    </source>
</reference>
<comment type="caution">
    <text evidence="1">The sequence shown here is derived from an EMBL/GenBank/DDBJ whole genome shotgun (WGS) entry which is preliminary data.</text>
</comment>
<accession>A0ACC2JM90</accession>
<keyword evidence="2" id="KW-1185">Reference proteome</keyword>
<sequence>MPDQNEREIMDSTTQTPPQNEPLDDVKANCQARNDENAPASVESQVYEELRIDYDILSNMYIELEAEQERLRVDYDHLFENYTQLNTDWDGLSDRVLKQSRTNLSRLRNK</sequence>
<organism evidence="1 2">
    <name type="scientific">Lasiodiplodia mahajangana</name>
    <dbReference type="NCBI Taxonomy" id="1108764"/>
    <lineage>
        <taxon>Eukaryota</taxon>
        <taxon>Fungi</taxon>
        <taxon>Dikarya</taxon>
        <taxon>Ascomycota</taxon>
        <taxon>Pezizomycotina</taxon>
        <taxon>Dothideomycetes</taxon>
        <taxon>Dothideomycetes incertae sedis</taxon>
        <taxon>Botryosphaeriales</taxon>
        <taxon>Botryosphaeriaceae</taxon>
        <taxon>Lasiodiplodia</taxon>
    </lineage>
</organism>
<gene>
    <name evidence="1" type="ORF">O1611_g5118</name>
</gene>
<evidence type="ECO:0000313" key="1">
    <source>
        <dbReference type="EMBL" id="KAJ8128519.1"/>
    </source>
</evidence>
<protein>
    <submittedName>
        <fullName evidence="1">Uncharacterized protein</fullName>
    </submittedName>
</protein>
<name>A0ACC2JM90_9PEZI</name>
<evidence type="ECO:0000313" key="2">
    <source>
        <dbReference type="Proteomes" id="UP001153332"/>
    </source>
</evidence>
<dbReference type="EMBL" id="JAPUUL010001042">
    <property type="protein sequence ID" value="KAJ8128519.1"/>
    <property type="molecule type" value="Genomic_DNA"/>
</dbReference>